<evidence type="ECO:0000256" key="2">
    <source>
        <dbReference type="ARBA" id="ARBA00013161"/>
    </source>
</evidence>
<comment type="similarity">
    <text evidence="1 9">Belongs to the class-I aminoacyl-tRNA synthetase family.</text>
</comment>
<gene>
    <name evidence="10" type="primary">trpS</name>
    <name evidence="10" type="ORF">Q0590_02550</name>
</gene>
<dbReference type="PANTHER" id="PTHR43766:SF1">
    <property type="entry name" value="TRYPTOPHAN--TRNA LIGASE, MITOCHONDRIAL"/>
    <property type="match status" value="1"/>
</dbReference>
<evidence type="ECO:0000256" key="3">
    <source>
        <dbReference type="ARBA" id="ARBA00022598"/>
    </source>
</evidence>
<evidence type="ECO:0000256" key="7">
    <source>
        <dbReference type="ARBA" id="ARBA00023146"/>
    </source>
</evidence>
<keyword evidence="3 9" id="KW-0436">Ligase</keyword>
<dbReference type="Pfam" id="PF00579">
    <property type="entry name" value="tRNA-synt_1b"/>
    <property type="match status" value="1"/>
</dbReference>
<keyword evidence="5 9" id="KW-0067">ATP-binding</keyword>
<dbReference type="GO" id="GO:0004830">
    <property type="term" value="F:tryptophan-tRNA ligase activity"/>
    <property type="evidence" value="ECO:0007669"/>
    <property type="project" value="UniProtKB-EC"/>
</dbReference>
<evidence type="ECO:0000256" key="5">
    <source>
        <dbReference type="ARBA" id="ARBA00022840"/>
    </source>
</evidence>
<evidence type="ECO:0000313" key="10">
    <source>
        <dbReference type="EMBL" id="MDO1445109.1"/>
    </source>
</evidence>
<dbReference type="Gene3D" id="3.40.50.620">
    <property type="entry name" value="HUPs"/>
    <property type="match status" value="1"/>
</dbReference>
<keyword evidence="4 9" id="KW-0547">Nucleotide-binding</keyword>
<protein>
    <recommendedName>
        <fullName evidence="2 8">Tryptophan--tRNA ligase</fullName>
        <ecNumber evidence="2 8">6.1.1.2</ecNumber>
    </recommendedName>
</protein>
<dbReference type="InterPro" id="IPR002306">
    <property type="entry name" value="Trp-tRNA-ligase"/>
</dbReference>
<dbReference type="EC" id="6.1.1.2" evidence="2 8"/>
<name>A0ABT8QZ40_9BACT</name>
<dbReference type="Gene3D" id="1.10.240.10">
    <property type="entry name" value="Tyrosyl-Transfer RNA Synthetase"/>
    <property type="match status" value="1"/>
</dbReference>
<dbReference type="EMBL" id="JAUKPO010000001">
    <property type="protein sequence ID" value="MDO1445109.1"/>
    <property type="molecule type" value="Genomic_DNA"/>
</dbReference>
<evidence type="ECO:0000256" key="8">
    <source>
        <dbReference type="NCBIfam" id="TIGR00233"/>
    </source>
</evidence>
<accession>A0ABT8QZ40</accession>
<dbReference type="PANTHER" id="PTHR43766">
    <property type="entry name" value="TRYPTOPHAN--TRNA LIGASE, MITOCHONDRIAL"/>
    <property type="match status" value="1"/>
</dbReference>
<keyword evidence="6 9" id="KW-0648">Protein biosynthesis</keyword>
<keyword evidence="11" id="KW-1185">Reference proteome</keyword>
<dbReference type="NCBIfam" id="TIGR00233">
    <property type="entry name" value="trpS"/>
    <property type="match status" value="1"/>
</dbReference>
<evidence type="ECO:0000313" key="11">
    <source>
        <dbReference type="Proteomes" id="UP001168528"/>
    </source>
</evidence>
<evidence type="ECO:0000256" key="4">
    <source>
        <dbReference type="ARBA" id="ARBA00022741"/>
    </source>
</evidence>
<dbReference type="SUPFAM" id="SSF52374">
    <property type="entry name" value="Nucleotidylyl transferase"/>
    <property type="match status" value="1"/>
</dbReference>
<organism evidence="10 11">
    <name type="scientific">Rhodocytophaga aerolata</name>
    <dbReference type="NCBI Taxonomy" id="455078"/>
    <lineage>
        <taxon>Bacteria</taxon>
        <taxon>Pseudomonadati</taxon>
        <taxon>Bacteroidota</taxon>
        <taxon>Cytophagia</taxon>
        <taxon>Cytophagales</taxon>
        <taxon>Rhodocytophagaceae</taxon>
        <taxon>Rhodocytophaga</taxon>
    </lineage>
</organism>
<dbReference type="InterPro" id="IPR050203">
    <property type="entry name" value="Trp-tRNA_synthetase"/>
</dbReference>
<evidence type="ECO:0000256" key="9">
    <source>
        <dbReference type="RuleBase" id="RU363036"/>
    </source>
</evidence>
<dbReference type="RefSeq" id="WP_302035903.1">
    <property type="nucleotide sequence ID" value="NZ_JAUKPO010000001.1"/>
</dbReference>
<sequence length="323" mass="36746">MSRILTGIQSSGRPHLGNILGAIQPAITLSQQANNESFFFIADLHSLTTIKDAQTRVHNVNAVAAAWLAFGFDTTKNLLYRQSRIPEVCELAWYLNCFAPYPMLANAHSFKDKSDRLSDVNAGVFTYPVLMTADILLYDAHYVPVGKDQQQHLEIARDIANTVNRQYGEVFVVPEAKIDESVMTIPGIDGQKMSKSYGNTIDIFLPEKQLRKVVMSIVTDSTPLEEPKNPDVDTIYKIYSLVATREETEALRQKYLGGNYGYGHAKQELYELLLKKYARQREIFDYYMNNLPELDKRLQEGEDKARVIAREVLNRVRKQLGYL</sequence>
<dbReference type="InterPro" id="IPR002305">
    <property type="entry name" value="aa-tRNA-synth_Ic"/>
</dbReference>
<dbReference type="CDD" id="cd00806">
    <property type="entry name" value="TrpRS_core"/>
    <property type="match status" value="1"/>
</dbReference>
<keyword evidence="7 9" id="KW-0030">Aminoacyl-tRNA synthetase</keyword>
<reference evidence="10" key="1">
    <citation type="submission" date="2023-07" db="EMBL/GenBank/DDBJ databases">
        <title>The genome sequence of Rhodocytophaga aerolata KACC 12507.</title>
        <authorList>
            <person name="Zhang X."/>
        </authorList>
    </citation>
    <scope>NUCLEOTIDE SEQUENCE</scope>
    <source>
        <strain evidence="10">KACC 12507</strain>
    </source>
</reference>
<comment type="caution">
    <text evidence="10">The sequence shown here is derived from an EMBL/GenBank/DDBJ whole genome shotgun (WGS) entry which is preliminary data.</text>
</comment>
<evidence type="ECO:0000256" key="6">
    <source>
        <dbReference type="ARBA" id="ARBA00022917"/>
    </source>
</evidence>
<dbReference type="PRINTS" id="PR01039">
    <property type="entry name" value="TRNASYNTHTRP"/>
</dbReference>
<evidence type="ECO:0000256" key="1">
    <source>
        <dbReference type="ARBA" id="ARBA00005594"/>
    </source>
</evidence>
<proteinExistence type="inferred from homology"/>
<dbReference type="Proteomes" id="UP001168528">
    <property type="component" value="Unassembled WGS sequence"/>
</dbReference>
<dbReference type="InterPro" id="IPR014729">
    <property type="entry name" value="Rossmann-like_a/b/a_fold"/>
</dbReference>